<keyword evidence="2" id="KW-0732">Signal</keyword>
<sequence>MDGFYVFLLLVIGTCFFCPSFTKGECNTDSTDYAFKRSDCLEELLGLEPSEFADFLDEQPRSGKRELSAQDYRPRAGREGDQDYRPRAGRQVLTRPRGGREYSERPRAGREYTIKIISSESQSYGRPRAGRESAARPRAGRENLERPRAGRESLVRPRAGREDIERPRAGREDLERPRAGREDLERPRAGRQMVGRPRAGREFFERPRAGRNVVLILNDDDNKDKNKRSFYIRSKLHAESQHDVSGSHEEEKGGELLDERESNHFVDAMDEKAATFINENQPRSGKRDLTGKTALALRLKREGEAIRSAMGRISGYNYGFSGYDDEMNNQPRSGKRSIRMGKHSIGRPRAGREDSSEMKRGLNFPVEEDGQKLVFLMANKRENRKNDFSKELEKLAGNLSKKRREAA</sequence>
<feature type="region of interest" description="Disordered" evidence="1">
    <location>
        <begin position="56"/>
        <end position="203"/>
    </location>
</feature>
<feature type="chain" id="PRO_5019855783" evidence="2">
    <location>
        <begin position="25"/>
        <end position="407"/>
    </location>
</feature>
<feature type="region of interest" description="Disordered" evidence="1">
    <location>
        <begin position="386"/>
        <end position="407"/>
    </location>
</feature>
<reference evidence="3" key="1">
    <citation type="journal article" date="2019" name="BMC Genomics">
        <title>De novo transcriptome assembly of the cubomedusa Tripedalia cystophora, including the analysis of a set of genes involved in peptidergic neurotransmission.</title>
        <authorList>
            <person name="Nielsen S.K."/>
            <person name="Koch T.L."/>
            <person name="Hauser F."/>
            <person name="Garm A."/>
            <person name="Grimmelikhuijzen C.J."/>
        </authorList>
    </citation>
    <scope>NUCLEOTIDE SEQUENCE</scope>
</reference>
<organism evidence="3">
    <name type="scientific">Tripedalia cystophora</name>
    <name type="common">Mangrove box jellyfish</name>
    <dbReference type="NCBI Taxonomy" id="6141"/>
    <lineage>
        <taxon>Eukaryota</taxon>
        <taxon>Metazoa</taxon>
        <taxon>Cnidaria</taxon>
        <taxon>Cubozoa</taxon>
        <taxon>Carybdeida</taxon>
        <taxon>Tripedaliidae</taxon>
        <taxon>Tripedalia</taxon>
    </lineage>
</organism>
<evidence type="ECO:0000256" key="1">
    <source>
        <dbReference type="SAM" id="MobiDB-lite"/>
    </source>
</evidence>
<protein>
    <submittedName>
        <fullName evidence="3">Prepropeptide</fullName>
    </submittedName>
</protein>
<feature type="signal peptide" evidence="2">
    <location>
        <begin position="1"/>
        <end position="24"/>
    </location>
</feature>
<name>A0A482A7Q1_TRICY</name>
<feature type="compositionally biased region" description="Basic and acidic residues" evidence="1">
    <location>
        <begin position="129"/>
        <end position="188"/>
    </location>
</feature>
<feature type="compositionally biased region" description="Basic and acidic residues" evidence="1">
    <location>
        <begin position="350"/>
        <end position="360"/>
    </location>
</feature>
<evidence type="ECO:0000313" key="3">
    <source>
        <dbReference type="EMBL" id="QBL07851.1"/>
    </source>
</evidence>
<accession>A0A482A7Q1</accession>
<feature type="compositionally biased region" description="Basic and acidic residues" evidence="1">
    <location>
        <begin position="58"/>
        <end position="86"/>
    </location>
</feature>
<feature type="region of interest" description="Disordered" evidence="1">
    <location>
        <begin position="329"/>
        <end position="364"/>
    </location>
</feature>
<dbReference type="EMBL" id="MH423433">
    <property type="protein sequence ID" value="QBL07851.1"/>
    <property type="molecule type" value="mRNA"/>
</dbReference>
<dbReference type="AlphaFoldDB" id="A0A482A7Q1"/>
<feature type="compositionally biased region" description="Basic and acidic residues" evidence="1">
    <location>
        <begin position="98"/>
        <end position="113"/>
    </location>
</feature>
<evidence type="ECO:0000256" key="2">
    <source>
        <dbReference type="SAM" id="SignalP"/>
    </source>
</evidence>
<feature type="compositionally biased region" description="Basic residues" evidence="1">
    <location>
        <begin position="333"/>
        <end position="346"/>
    </location>
</feature>
<proteinExistence type="evidence at transcript level"/>